<evidence type="ECO:0000313" key="2">
    <source>
        <dbReference type="Proteomes" id="UP000091857"/>
    </source>
</evidence>
<comment type="caution">
    <text evidence="1">The sequence shown here is derived from an EMBL/GenBank/DDBJ whole genome shotgun (WGS) entry which is preliminary data.</text>
</comment>
<accession>A0ACB7G2P6</accession>
<protein>
    <submittedName>
        <fullName evidence="1">Uncharacterized protein</fullName>
    </submittedName>
</protein>
<sequence length="253" mass="28747">MMPRESNAEPRSKNVCAACKYVKRKCNECCLLSPYFPVERMADLEAAHRVFGISNMNKMIKRLQVQDRDKAAKSLLWEALIWKQDPVNGPLGQYWKLERENQFLKNQLNLQQQVLPYAAMGMQEFNGKETVPNSDFVTNFETLELDLTMITGTGNTEQLLSSLSSPLWPNPQDQQCISEERKLPSFRAKEAGNPERSQEISFCEQGESTVGSNFVHGQQRLTQNTGDFHCPRSAPEPSSRRPEKARTDGSSRS</sequence>
<keyword evidence="2" id="KW-1185">Reference proteome</keyword>
<organism evidence="1 2">
    <name type="scientific">Manihot esculenta</name>
    <name type="common">Cassava</name>
    <name type="synonym">Jatropha manihot</name>
    <dbReference type="NCBI Taxonomy" id="3983"/>
    <lineage>
        <taxon>Eukaryota</taxon>
        <taxon>Viridiplantae</taxon>
        <taxon>Streptophyta</taxon>
        <taxon>Embryophyta</taxon>
        <taxon>Tracheophyta</taxon>
        <taxon>Spermatophyta</taxon>
        <taxon>Magnoliopsida</taxon>
        <taxon>eudicotyledons</taxon>
        <taxon>Gunneridae</taxon>
        <taxon>Pentapetalae</taxon>
        <taxon>rosids</taxon>
        <taxon>fabids</taxon>
        <taxon>Malpighiales</taxon>
        <taxon>Euphorbiaceae</taxon>
        <taxon>Crotonoideae</taxon>
        <taxon>Manihoteae</taxon>
        <taxon>Manihot</taxon>
    </lineage>
</organism>
<evidence type="ECO:0000313" key="1">
    <source>
        <dbReference type="EMBL" id="KAG8634542.1"/>
    </source>
</evidence>
<dbReference type="Proteomes" id="UP000091857">
    <property type="component" value="Chromosome 17"/>
</dbReference>
<dbReference type="EMBL" id="CM004403">
    <property type="protein sequence ID" value="KAG8634542.1"/>
    <property type="molecule type" value="Genomic_DNA"/>
</dbReference>
<proteinExistence type="predicted"/>
<name>A0ACB7G2P6_MANES</name>
<gene>
    <name evidence="1" type="ORF">MANES_17G051501v8</name>
</gene>
<reference evidence="2" key="1">
    <citation type="journal article" date="2016" name="Nat. Biotechnol.">
        <title>Sequencing wild and cultivated cassava and related species reveals extensive interspecific hybridization and genetic diversity.</title>
        <authorList>
            <person name="Bredeson J.V."/>
            <person name="Lyons J.B."/>
            <person name="Prochnik S.E."/>
            <person name="Wu G.A."/>
            <person name="Ha C.M."/>
            <person name="Edsinger-Gonzales E."/>
            <person name="Grimwood J."/>
            <person name="Schmutz J."/>
            <person name="Rabbi I.Y."/>
            <person name="Egesi C."/>
            <person name="Nauluvula P."/>
            <person name="Lebot V."/>
            <person name="Ndunguru J."/>
            <person name="Mkamilo G."/>
            <person name="Bart R.S."/>
            <person name="Setter T.L."/>
            <person name="Gleadow R.M."/>
            <person name="Kulakow P."/>
            <person name="Ferguson M.E."/>
            <person name="Rounsley S."/>
            <person name="Rokhsar D.S."/>
        </authorList>
    </citation>
    <scope>NUCLEOTIDE SEQUENCE [LARGE SCALE GENOMIC DNA]</scope>
    <source>
        <strain evidence="2">cv. AM560-2</strain>
    </source>
</reference>